<proteinExistence type="predicted"/>
<protein>
    <submittedName>
        <fullName evidence="1">Uncharacterized protein</fullName>
    </submittedName>
</protein>
<evidence type="ECO:0000313" key="2">
    <source>
        <dbReference type="Proteomes" id="UP001589718"/>
    </source>
</evidence>
<name>A0ABV5P5T9_STRCM</name>
<reference evidence="1 2" key="1">
    <citation type="submission" date="2024-09" db="EMBL/GenBank/DDBJ databases">
        <authorList>
            <person name="Sun Q."/>
            <person name="Mori K."/>
        </authorList>
    </citation>
    <scope>NUCLEOTIDE SEQUENCE [LARGE SCALE GENOMIC DNA]</scope>
    <source>
        <strain evidence="1 2">JCM 4362</strain>
    </source>
</reference>
<keyword evidence="2" id="KW-1185">Reference proteome</keyword>
<dbReference type="Proteomes" id="UP001589718">
    <property type="component" value="Unassembled WGS sequence"/>
</dbReference>
<evidence type="ECO:0000313" key="1">
    <source>
        <dbReference type="EMBL" id="MFB9518556.1"/>
    </source>
</evidence>
<comment type="caution">
    <text evidence="1">The sequence shown here is derived from an EMBL/GenBank/DDBJ whole genome shotgun (WGS) entry which is preliminary data.</text>
</comment>
<dbReference type="RefSeq" id="WP_345219296.1">
    <property type="nucleotide sequence ID" value="NZ_BAAAXE010000002.1"/>
</dbReference>
<accession>A0ABV5P5T9</accession>
<dbReference type="EMBL" id="JBHMCR010000001">
    <property type="protein sequence ID" value="MFB9518556.1"/>
    <property type="molecule type" value="Genomic_DNA"/>
</dbReference>
<organism evidence="1 2">
    <name type="scientific">Streptomyces cremeus</name>
    <dbReference type="NCBI Taxonomy" id="66881"/>
    <lineage>
        <taxon>Bacteria</taxon>
        <taxon>Bacillati</taxon>
        <taxon>Actinomycetota</taxon>
        <taxon>Actinomycetes</taxon>
        <taxon>Kitasatosporales</taxon>
        <taxon>Streptomycetaceae</taxon>
        <taxon>Streptomyces</taxon>
    </lineage>
</organism>
<gene>
    <name evidence="1" type="ORF">ACFFTU_01115</name>
</gene>
<sequence length="40" mass="4004">MSVLSGRTPVVGAADMHVAALGAQIRSLEVGRAVPSTVAK</sequence>